<comment type="subcellular location">
    <subcellularLocation>
        <location evidence="1">Mitochondrion inner membrane</location>
        <topology evidence="1">Multi-pass membrane protein</topology>
    </subcellularLocation>
</comment>
<dbReference type="Gene3D" id="1.50.40.10">
    <property type="entry name" value="Mitochondrial carrier domain"/>
    <property type="match status" value="1"/>
</dbReference>
<evidence type="ECO:0000256" key="9">
    <source>
        <dbReference type="ARBA" id="ARBA00023128"/>
    </source>
</evidence>
<dbReference type="EMBL" id="SGJD01001870">
    <property type="protein sequence ID" value="KAB0397848.1"/>
    <property type="molecule type" value="Genomic_DNA"/>
</dbReference>
<comment type="subunit">
    <text evidence="3">Homotetramer.</text>
</comment>
<proteinExistence type="inferred from homology"/>
<reference evidence="17 18" key="1">
    <citation type="journal article" date="2019" name="PLoS ONE">
        <title>Genomic analyses reveal an absence of contemporary introgressive admixture between fin whales and blue whales, despite known hybrids.</title>
        <authorList>
            <person name="Westbury M.V."/>
            <person name="Petersen B."/>
            <person name="Lorenzen E.D."/>
        </authorList>
    </citation>
    <scope>NUCLEOTIDE SEQUENCE [LARGE SCALE GENOMIC DNA]</scope>
    <source>
        <strain evidence="17">FinWhale-01</strain>
    </source>
</reference>
<evidence type="ECO:0000256" key="13">
    <source>
        <dbReference type="ARBA" id="ARBA00053533"/>
    </source>
</evidence>
<keyword evidence="6" id="KW-0677">Repeat</keyword>
<evidence type="ECO:0000256" key="7">
    <source>
        <dbReference type="ARBA" id="ARBA00022792"/>
    </source>
</evidence>
<evidence type="ECO:0000256" key="1">
    <source>
        <dbReference type="ARBA" id="ARBA00004448"/>
    </source>
</evidence>
<keyword evidence="8" id="KW-1133">Transmembrane helix</keyword>
<comment type="catalytic activity">
    <reaction evidence="12">
        <text>H(+)(in) = H(+)(out)</text>
        <dbReference type="Rhea" id="RHEA:34979"/>
        <dbReference type="ChEBI" id="CHEBI:15378"/>
    </reaction>
</comment>
<dbReference type="InterPro" id="IPR023395">
    <property type="entry name" value="MCP_dom_sf"/>
</dbReference>
<feature type="repeat" description="Solcar" evidence="15">
    <location>
        <begin position="266"/>
        <end position="357"/>
    </location>
</feature>
<keyword evidence="18" id="KW-1185">Reference proteome</keyword>
<evidence type="ECO:0000256" key="11">
    <source>
        <dbReference type="ARBA" id="ARBA00024167"/>
    </source>
</evidence>
<feature type="non-terminal residue" evidence="17">
    <location>
        <position position="1"/>
    </location>
</feature>
<evidence type="ECO:0000256" key="14">
    <source>
        <dbReference type="ARBA" id="ARBA00073275"/>
    </source>
</evidence>
<sequence>DEKRLSPLAQRWPRASKFLLSGCAATVAELGTRPSSLGLPRESSRGRAGVGGRAGGFVSGWMQPSWSTPLLQVWQATFPLDLTKTRLQIQGEAALARLGDGARESAPYRGMVRTALGIVQEEGFLKLWQGVTPAIYRHIVYSGGRMVTYEHLREVVFGKSEDKHYPLWKSVIGGMMAGVVGQFLANPTDLVKVQMQMEGKRKLEGKPLRFRGVHHAFAKILAEGGIRGLWAGWVPNIQRAALVNMGDLTTYDTVKHYLVLNTPLEDNIMTHGLSSFCSGLVASILGTPADVIKSRIMNQPRDKQGRGLLYKSSTDCLIQAVQGEGFMSLYKGFLPSWLRMTPWSLVFWLTYEKIREMSGTPYSTETVIYRGQHFIFIWKPKFSLTPLFVQKQSDWITQGHPMRPSTAKGRDFLRFISIPPVPRNLRQWAFLDGWLQLWVEAVTVKIGKPQKLRPKKDRGADQTGFIMGMNDVEQKNVYKYPAVALMYNHCHLRGGLYFSSEIIFINVSWNFALFYQLEIILFLSKITHSSVHSVLSAELSSRHYHPFIFIFTGEAAVIVNSSRIHFEGLIKADEDA</sequence>
<dbReference type="AlphaFoldDB" id="A0A643CCZ8"/>
<dbReference type="PANTHER" id="PTHR45618">
    <property type="entry name" value="MITOCHONDRIAL DICARBOXYLATE CARRIER-RELATED"/>
    <property type="match status" value="1"/>
</dbReference>
<comment type="caution">
    <text evidence="17">The sequence shown here is derived from an EMBL/GenBank/DDBJ whole genome shotgun (WGS) entry which is preliminary data.</text>
</comment>
<protein>
    <recommendedName>
        <fullName evidence="14">Mitochondrial uncoupling protein 4</fullName>
    </recommendedName>
</protein>
<organism evidence="17 18">
    <name type="scientific">Balaenoptera physalus</name>
    <name type="common">Fin whale</name>
    <name type="synonym">Balaena physalus</name>
    <dbReference type="NCBI Taxonomy" id="9770"/>
    <lineage>
        <taxon>Eukaryota</taxon>
        <taxon>Metazoa</taxon>
        <taxon>Chordata</taxon>
        <taxon>Craniata</taxon>
        <taxon>Vertebrata</taxon>
        <taxon>Euteleostomi</taxon>
        <taxon>Mammalia</taxon>
        <taxon>Eutheria</taxon>
        <taxon>Laurasiatheria</taxon>
        <taxon>Artiodactyla</taxon>
        <taxon>Whippomorpha</taxon>
        <taxon>Cetacea</taxon>
        <taxon>Mysticeti</taxon>
        <taxon>Balaenopteridae</taxon>
        <taxon>Balaenoptera</taxon>
    </lineage>
</organism>
<comment type="function">
    <text evidence="13">Facilitates proton transport across the inner mitochondrial membrane and may dissipate excessive proton gradient associated with oxidative and metabolic stress at neuronal synapses. Regulates glutamate-induced proton conductance in astrocytes, shifting the energy metabolism toward aerobic glycolysis and lactate transfer to neurons for ATP synthesis. Can transport chloride ions with lower efficiency. The transport mechanism remains to be elucidated.</text>
</comment>
<evidence type="ECO:0000256" key="16">
    <source>
        <dbReference type="RuleBase" id="RU000488"/>
    </source>
</evidence>
<comment type="similarity">
    <text evidence="2 16">Belongs to the mitochondrial carrier (TC 2.A.29) family.</text>
</comment>
<name>A0A643CCZ8_BALPH</name>
<dbReference type="SUPFAM" id="SSF103506">
    <property type="entry name" value="Mitochondrial carrier"/>
    <property type="match status" value="1"/>
</dbReference>
<dbReference type="Proteomes" id="UP000437017">
    <property type="component" value="Unassembled WGS sequence"/>
</dbReference>
<evidence type="ECO:0000256" key="10">
    <source>
        <dbReference type="ARBA" id="ARBA00023136"/>
    </source>
</evidence>
<dbReference type="GO" id="GO:0005743">
    <property type="term" value="C:mitochondrial inner membrane"/>
    <property type="evidence" value="ECO:0007669"/>
    <property type="project" value="UniProtKB-SubCell"/>
</dbReference>
<dbReference type="Pfam" id="PF00153">
    <property type="entry name" value="Mito_carr"/>
    <property type="match status" value="3"/>
</dbReference>
<dbReference type="OrthoDB" id="756301at2759"/>
<evidence type="ECO:0000256" key="6">
    <source>
        <dbReference type="ARBA" id="ARBA00022737"/>
    </source>
</evidence>
<feature type="repeat" description="Solcar" evidence="15">
    <location>
        <begin position="165"/>
        <end position="257"/>
    </location>
</feature>
<dbReference type="InterPro" id="IPR018108">
    <property type="entry name" value="MCP_transmembrane"/>
</dbReference>
<dbReference type="FunFam" id="1.50.40.10:FF:000020">
    <property type="entry name" value="mitochondrial uncoupling protein 4 isoform X1"/>
    <property type="match status" value="1"/>
</dbReference>
<evidence type="ECO:0000256" key="5">
    <source>
        <dbReference type="ARBA" id="ARBA00022692"/>
    </source>
</evidence>
<evidence type="ECO:0000256" key="8">
    <source>
        <dbReference type="ARBA" id="ARBA00022989"/>
    </source>
</evidence>
<keyword evidence="7" id="KW-0999">Mitochondrion inner membrane</keyword>
<dbReference type="InterPro" id="IPR050391">
    <property type="entry name" value="Mito_Metabolite_Transporter"/>
</dbReference>
<keyword evidence="9" id="KW-0496">Mitochondrion</keyword>
<dbReference type="PROSITE" id="PS50920">
    <property type="entry name" value="SOLCAR"/>
    <property type="match status" value="3"/>
</dbReference>
<evidence type="ECO:0000256" key="2">
    <source>
        <dbReference type="ARBA" id="ARBA00006375"/>
    </source>
</evidence>
<keyword evidence="4 16" id="KW-0813">Transport</keyword>
<feature type="repeat" description="Solcar" evidence="15">
    <location>
        <begin position="43"/>
        <end position="155"/>
    </location>
</feature>
<evidence type="ECO:0000313" key="17">
    <source>
        <dbReference type="EMBL" id="KAB0397848.1"/>
    </source>
</evidence>
<gene>
    <name evidence="17" type="ORF">E2I00_004476</name>
</gene>
<accession>A0A643CCZ8</accession>
<evidence type="ECO:0000256" key="4">
    <source>
        <dbReference type="ARBA" id="ARBA00022448"/>
    </source>
</evidence>
<keyword evidence="5 15" id="KW-0812">Transmembrane</keyword>
<evidence type="ECO:0000256" key="3">
    <source>
        <dbReference type="ARBA" id="ARBA00011881"/>
    </source>
</evidence>
<keyword evidence="10 15" id="KW-0472">Membrane</keyword>
<evidence type="ECO:0000256" key="12">
    <source>
        <dbReference type="ARBA" id="ARBA00024169"/>
    </source>
</evidence>
<evidence type="ECO:0000256" key="15">
    <source>
        <dbReference type="PROSITE-ProRule" id="PRU00282"/>
    </source>
</evidence>
<comment type="catalytic activity">
    <reaction evidence="11">
        <text>chloride(in) = chloride(out)</text>
        <dbReference type="Rhea" id="RHEA:29823"/>
        <dbReference type="ChEBI" id="CHEBI:17996"/>
    </reaction>
</comment>
<evidence type="ECO:0000313" key="18">
    <source>
        <dbReference type="Proteomes" id="UP000437017"/>
    </source>
</evidence>